<name>A0ABS0IM95_9BACT</name>
<dbReference type="EMBL" id="JADQDQ010000013">
    <property type="protein sequence ID" value="MBF9239466.1"/>
    <property type="molecule type" value="Genomic_DNA"/>
</dbReference>
<proteinExistence type="predicted"/>
<dbReference type="Proteomes" id="UP000597617">
    <property type="component" value="Unassembled WGS sequence"/>
</dbReference>
<evidence type="ECO:0000256" key="1">
    <source>
        <dbReference type="SAM" id="MobiDB-lite"/>
    </source>
</evidence>
<feature type="region of interest" description="Disordered" evidence="1">
    <location>
        <begin position="204"/>
        <end position="225"/>
    </location>
</feature>
<keyword evidence="3" id="KW-1185">Reference proteome</keyword>
<comment type="caution">
    <text evidence="2">The sequence shown here is derived from an EMBL/GenBank/DDBJ whole genome shotgun (WGS) entry which is preliminary data.</text>
</comment>
<organism evidence="2 3">
    <name type="scientific">Hymenobacter jeongseonensis</name>
    <dbReference type="NCBI Taxonomy" id="2791027"/>
    <lineage>
        <taxon>Bacteria</taxon>
        <taxon>Pseudomonadati</taxon>
        <taxon>Bacteroidota</taxon>
        <taxon>Cytophagia</taxon>
        <taxon>Cytophagales</taxon>
        <taxon>Hymenobacteraceae</taxon>
        <taxon>Hymenobacter</taxon>
    </lineage>
</organism>
<reference evidence="2 3" key="1">
    <citation type="submission" date="2020-11" db="EMBL/GenBank/DDBJ databases">
        <authorList>
            <person name="Kim M.K."/>
        </authorList>
    </citation>
    <scope>NUCLEOTIDE SEQUENCE [LARGE SCALE GENOMIC DNA]</scope>
    <source>
        <strain evidence="2 3">BT683</strain>
    </source>
</reference>
<protein>
    <submittedName>
        <fullName evidence="2">Uncharacterized protein</fullName>
    </submittedName>
</protein>
<evidence type="ECO:0000313" key="3">
    <source>
        <dbReference type="Proteomes" id="UP000597617"/>
    </source>
</evidence>
<dbReference type="RefSeq" id="WP_196283818.1">
    <property type="nucleotide sequence ID" value="NZ_JADQDQ010000013.1"/>
</dbReference>
<accession>A0ABS0IM95</accession>
<sequence length="249" mass="26923">MENLEKVIAWLEAGDAADYRAGVLLLQELTGHRSLVNTLLKKESAGHREKLTYELCKVGCEGRLADVGEVMNHFAQAVQGATAPSVNLVTSVTMPALLVEVEPAPQAVPEAVQGQVDELTQLMQRVYNQRCQLSNSLADLPEADGPRVVGEILSLQNQYNALSEKRRRLVAGEPTQVEPTAPVAPAAGEAAPVVDRAELLQKRGNLRSQVSKAKKAAAKTPDDQLKAEKVAKLQVELDTLELQIKQLPA</sequence>
<gene>
    <name evidence="2" type="ORF">I2I05_18885</name>
</gene>
<evidence type="ECO:0000313" key="2">
    <source>
        <dbReference type="EMBL" id="MBF9239466.1"/>
    </source>
</evidence>